<evidence type="ECO:0000313" key="3">
    <source>
        <dbReference type="Proteomes" id="UP000812961"/>
    </source>
</evidence>
<organism evidence="2 3">
    <name type="scientific">Chitinophaga rhizophila</name>
    <dbReference type="NCBI Taxonomy" id="2866212"/>
    <lineage>
        <taxon>Bacteria</taxon>
        <taxon>Pseudomonadati</taxon>
        <taxon>Bacteroidota</taxon>
        <taxon>Chitinophagia</taxon>
        <taxon>Chitinophagales</taxon>
        <taxon>Chitinophagaceae</taxon>
        <taxon>Chitinophaga</taxon>
    </lineage>
</organism>
<accession>A0ABS7G898</accession>
<dbReference type="PANTHER" id="PTHR43617">
    <property type="entry name" value="L-AMINO ACID N-ACETYLTRANSFERASE"/>
    <property type="match status" value="1"/>
</dbReference>
<dbReference type="InterPro" id="IPR000182">
    <property type="entry name" value="GNAT_dom"/>
</dbReference>
<comment type="caution">
    <text evidence="2">The sequence shown here is derived from an EMBL/GenBank/DDBJ whole genome shotgun (WGS) entry which is preliminary data.</text>
</comment>
<reference evidence="2 3" key="1">
    <citation type="submission" date="2021-08" db="EMBL/GenBank/DDBJ databases">
        <title>The genome sequence of Chitinophaga sp. B61.</title>
        <authorList>
            <person name="Zhang X."/>
        </authorList>
    </citation>
    <scope>NUCLEOTIDE SEQUENCE [LARGE SCALE GENOMIC DNA]</scope>
    <source>
        <strain evidence="2 3">B61</strain>
    </source>
</reference>
<dbReference type="Pfam" id="PF00583">
    <property type="entry name" value="Acetyltransf_1"/>
    <property type="match status" value="1"/>
</dbReference>
<dbReference type="Proteomes" id="UP000812961">
    <property type="component" value="Unassembled WGS sequence"/>
</dbReference>
<evidence type="ECO:0000313" key="2">
    <source>
        <dbReference type="EMBL" id="MBW8683009.1"/>
    </source>
</evidence>
<feature type="domain" description="N-acetyltransferase" evidence="1">
    <location>
        <begin position="3"/>
        <end position="172"/>
    </location>
</feature>
<proteinExistence type="predicted"/>
<dbReference type="PROSITE" id="PS51186">
    <property type="entry name" value="GNAT"/>
    <property type="match status" value="1"/>
</dbReference>
<dbReference type="PANTHER" id="PTHR43617:SF33">
    <property type="entry name" value="SPORE COAT POLYSACCHARIDE BIOSYNTHESIS PROTEIN SPSD"/>
    <property type="match status" value="1"/>
</dbReference>
<dbReference type="InterPro" id="IPR050276">
    <property type="entry name" value="MshD_Acetyltransferase"/>
</dbReference>
<dbReference type="CDD" id="cd04301">
    <property type="entry name" value="NAT_SF"/>
    <property type="match status" value="1"/>
</dbReference>
<name>A0ABS7G898_9BACT</name>
<dbReference type="InterPro" id="IPR016181">
    <property type="entry name" value="Acyl_CoA_acyltransferase"/>
</dbReference>
<gene>
    <name evidence="2" type="ORF">K1Y79_01565</name>
</gene>
<protein>
    <submittedName>
        <fullName evidence="2">GNAT family N-acetyltransferase</fullName>
    </submittedName>
</protein>
<dbReference type="EMBL" id="JAICCF010000001">
    <property type="protein sequence ID" value="MBW8683009.1"/>
    <property type="molecule type" value="Genomic_DNA"/>
</dbReference>
<evidence type="ECO:0000259" key="1">
    <source>
        <dbReference type="PROSITE" id="PS51186"/>
    </source>
</evidence>
<dbReference type="RefSeq" id="WP_220248242.1">
    <property type="nucleotide sequence ID" value="NZ_JAICCF010000001.1"/>
</dbReference>
<dbReference type="SUPFAM" id="SSF55729">
    <property type="entry name" value="Acyl-CoA N-acyltransferases (Nat)"/>
    <property type="match status" value="1"/>
</dbReference>
<keyword evidence="3" id="KW-1185">Reference proteome</keyword>
<sequence>MNIRIRQASAEDAAAIVKIGAATFIEAFAAFNTTEGIQDYISKNFYEEKILEELNCPGSVFFLAFDADTVIGYTKLNTGDAQTEPQGADALEIERIYVSAAYYGKAVGQLLMDTGINYARQAGYRRIWLGVWEENQRALAFYRKVGFVPFGTHVFTIGKSDQTDIMMQQILA</sequence>
<dbReference type="Gene3D" id="3.40.630.30">
    <property type="match status" value="1"/>
</dbReference>